<feature type="region of interest" description="Disordered" evidence="1">
    <location>
        <begin position="260"/>
        <end position="287"/>
    </location>
</feature>
<feature type="compositionally biased region" description="Low complexity" evidence="1">
    <location>
        <begin position="837"/>
        <end position="859"/>
    </location>
</feature>
<feature type="region of interest" description="Disordered" evidence="1">
    <location>
        <begin position="825"/>
        <end position="918"/>
    </location>
</feature>
<feature type="compositionally biased region" description="Low complexity" evidence="1">
    <location>
        <begin position="56"/>
        <end position="71"/>
    </location>
</feature>
<dbReference type="CDD" id="cd01396">
    <property type="entry name" value="MeCP2_MBD"/>
    <property type="match status" value="1"/>
</dbReference>
<feature type="compositionally biased region" description="Low complexity" evidence="1">
    <location>
        <begin position="909"/>
        <end position="918"/>
    </location>
</feature>
<dbReference type="InterPro" id="IPR052438">
    <property type="entry name" value="Chromatin_remod/trans_coact"/>
</dbReference>
<keyword evidence="4" id="KW-1185">Reference proteome</keyword>
<feature type="compositionally biased region" description="Basic residues" evidence="1">
    <location>
        <begin position="528"/>
        <end position="538"/>
    </location>
</feature>
<dbReference type="InterPro" id="IPR016177">
    <property type="entry name" value="DNA-bd_dom_sf"/>
</dbReference>
<feature type="compositionally biased region" description="Polar residues" evidence="1">
    <location>
        <begin position="260"/>
        <end position="282"/>
    </location>
</feature>
<dbReference type="Pfam" id="PF15249">
    <property type="entry name" value="GLTSCR1"/>
    <property type="match status" value="1"/>
</dbReference>
<comment type="caution">
    <text evidence="3">The sequence shown here is derived from an EMBL/GenBank/DDBJ whole genome shotgun (WGS) entry which is preliminary data.</text>
</comment>
<dbReference type="STRING" id="6832.A0A553P9U1"/>
<feature type="region of interest" description="Disordered" evidence="1">
    <location>
        <begin position="968"/>
        <end position="1086"/>
    </location>
</feature>
<name>A0A553P9U1_TIGCA</name>
<dbReference type="OMA" id="LCHGANN"/>
<feature type="compositionally biased region" description="Acidic residues" evidence="1">
    <location>
        <begin position="1691"/>
        <end position="1701"/>
    </location>
</feature>
<dbReference type="PANTHER" id="PTHR15572:SF0">
    <property type="entry name" value="GLUTAMINE-RICH PROTEIN-RELATED"/>
    <property type="match status" value="1"/>
</dbReference>
<dbReference type="InterPro" id="IPR015671">
    <property type="entry name" value="GSCR1_dom"/>
</dbReference>
<organism evidence="3 4">
    <name type="scientific">Tigriopus californicus</name>
    <name type="common">Marine copepod</name>
    <dbReference type="NCBI Taxonomy" id="6832"/>
    <lineage>
        <taxon>Eukaryota</taxon>
        <taxon>Metazoa</taxon>
        <taxon>Ecdysozoa</taxon>
        <taxon>Arthropoda</taxon>
        <taxon>Crustacea</taxon>
        <taxon>Multicrustacea</taxon>
        <taxon>Hexanauplia</taxon>
        <taxon>Copepoda</taxon>
        <taxon>Harpacticoida</taxon>
        <taxon>Harpacticidae</taxon>
        <taxon>Tigriopus</taxon>
    </lineage>
</organism>
<dbReference type="Pfam" id="PF01429">
    <property type="entry name" value="MBD"/>
    <property type="match status" value="1"/>
</dbReference>
<feature type="compositionally biased region" description="Low complexity" evidence="1">
    <location>
        <begin position="990"/>
        <end position="1003"/>
    </location>
</feature>
<feature type="compositionally biased region" description="Polar residues" evidence="1">
    <location>
        <begin position="1036"/>
        <end position="1051"/>
    </location>
</feature>
<feature type="region of interest" description="Disordered" evidence="1">
    <location>
        <begin position="56"/>
        <end position="85"/>
    </location>
</feature>
<dbReference type="PROSITE" id="PS50982">
    <property type="entry name" value="MBD"/>
    <property type="match status" value="1"/>
</dbReference>
<feature type="compositionally biased region" description="Polar residues" evidence="1">
    <location>
        <begin position="1608"/>
        <end position="1619"/>
    </location>
</feature>
<feature type="compositionally biased region" description="Polar residues" evidence="1">
    <location>
        <begin position="825"/>
        <end position="835"/>
    </location>
</feature>
<dbReference type="Proteomes" id="UP000318571">
    <property type="component" value="Chromosome 2"/>
</dbReference>
<sequence>MDDAFNLEDISDEQTLERLESLFESASSFPSLDSPHFGEDGHIGVTFSDAGLPGSGSANNAGSTNNLLGSLDPNPGDGLFGQTSQSNANNIFGNTSSTESNIASVFSAQSSFVANQTQVVNSLGTNTLESKQSQATHTSKSTNQTLTSTLSIPTQPQTQLVYASKSVAPTMSGHLPTSTPTVISSISGQQPGLILNTLTSQSPASVQSIFQGGVVQSGGHPMLQIQLPQLQQQQQQPQQQGKLTSIASLIQGASQTVKTVQAPSPSNGQPQLLPKMTSSQAKLQPGNKGTMMTMSTAMTATTVTGTTPLILNNGHMLTSMTQGQTSGPLLLNSLGQVVGSAGQAGSPILFQQQTGSPFIMLRQSAPTLQTTPTIIQTAGGQTGTILLQQPGSAGMINAQPQVKLITPQGRMQMQQIQTPSGPKLIAVPVGQATLMPQLHTGLTTGQHFTALSSAQILASGGTPTIVSTLPGGTTVSSSYLTTPTTIVSLGSTKVSQPQFVSTLSSSSIVSGSTTMSQAVSNVNTSQPQKKKKSKKKKKESQNSSSSSGDKKQGLDLGELMKDVGLDLDNFGMEEGAHPTPISFDTSSITLPTIAQTAGTLQASTLSMMTSDTTTGLPVSGSQLLAQIQQPLPMQTANTNQLQLVQGPNGQFVLQSTAQPTTAYITQQSLGDSSSLHATAIIAGTSQTVTLPNQTLAQALTASPMTSAVAPTPRTPSRRVNTDPNRVPLYEDDRLPPGWHRKVSQRKSGSSAGRYEVFIIGPTGKRFRSKNELKTFFEKTGERSLNPEDFDFSTFGTGRTTFVTTPSIQTKANPVSAPSVVGSTPTSTVLASKPSTVPQPIVSSRPSVSSHPQSQVSLPQTQVMTPTILQPQPSISNPPLSSEGLPNLLQSITQPLPPKSLQIPPPHTQPVVVSSAPSGPVTPLYQSQISMETADADAQISQLIETLQKDPQHLTIESDKMADFLKSFQQEAETPTSGPPNIASLLDQGNPSTSTPPSSSMSPPILKPSAKLMPSSSASTDDKGQCSSDDGSKPERTTGTTGFQASFLNSLANRRVSSDEDSSSSSPATPQQKQQQLPPPSLTPVSTQFNSLAAPVTSVTSITSPLEPPKVLSQMSRGEMVPATLPPTSVPITVNPSITMGGASTQMRAVQSLPPNTRLVRGPNGQYTLQKVQTIELSPEMQQSLKLVQNKIQEIDQKPTKSPLDEAELAQLQTKQQQILATGRPIIAGVQPPTPGGQGNLVPSRLSNPVSVHQQPPVVPTPKIPVPSVSLPSTIGLPASNMGGSAGKPQVPHLTDQQKRIVAEFKQKMGLLPQEQQASFIAQHKSDLIKQLNFDPSQIQLLKGTSTLQQRVPIPSGVVPNPSLPAAKVILPGSNSLPVVQGGGVSTPIVLQQVVPTEKEAVPVVGLKRPSSGLDGGGPPVKHKKTAWVESQVRKDQNEALNANYNVNFKSTEDACKRLLRYHVFGELDPNPMEEEQAQVAFENKAEDLISKYQTMMDKYHYLLIQESMREASSSEDVMLSRLWDSDERLALAKEKEEVKSGKLLPLPPLPESWSSRYEELYGQKPPAEGLHPGKILELEESLKPKRDEEPLASEPVVAPSAEPIKVNHTPTISNGTETVIDNDDDEEEKDEDGKFVGLKISRSQSGSWSKQKHPSGGSSGSRRHLSGEDPLEASMRKLHQTQNPLPVTTASEDDGSSSDEEFSLKDIDASQAVGSILAEDHHEEFDLGFGRYDTPTMSGEGDADSVQNAINSILDLPQGERMETPDLSNITGLLDSMEEEGEHAGQDAVTEAAVNSIPRF</sequence>
<feature type="compositionally biased region" description="Acidic residues" evidence="1">
    <location>
        <begin position="1620"/>
        <end position="1630"/>
    </location>
</feature>
<evidence type="ECO:0000256" key="1">
    <source>
        <dbReference type="SAM" id="MobiDB-lite"/>
    </source>
</evidence>
<feature type="region of interest" description="Disordered" evidence="1">
    <location>
        <begin position="1779"/>
        <end position="1800"/>
    </location>
</feature>
<evidence type="ECO:0000259" key="2">
    <source>
        <dbReference type="PROSITE" id="PS50982"/>
    </source>
</evidence>
<reference evidence="3 4" key="1">
    <citation type="journal article" date="2018" name="Nat. Ecol. Evol.">
        <title>Genomic signatures of mitonuclear coevolution across populations of Tigriopus californicus.</title>
        <authorList>
            <person name="Barreto F.S."/>
            <person name="Watson E.T."/>
            <person name="Lima T.G."/>
            <person name="Willett C.S."/>
            <person name="Edmands S."/>
            <person name="Li W."/>
            <person name="Burton R.S."/>
        </authorList>
    </citation>
    <scope>NUCLEOTIDE SEQUENCE [LARGE SCALE GENOMIC DNA]</scope>
    <source>
        <strain evidence="3 4">San Diego</strain>
    </source>
</reference>
<feature type="compositionally biased region" description="Basic and acidic residues" evidence="1">
    <location>
        <begin position="1574"/>
        <end position="1589"/>
    </location>
</feature>
<dbReference type="GO" id="GO:0045893">
    <property type="term" value="P:positive regulation of DNA-templated transcription"/>
    <property type="evidence" value="ECO:0007669"/>
    <property type="project" value="TreeGrafter"/>
</dbReference>
<protein>
    <recommendedName>
        <fullName evidence="2">MBD domain-containing protein</fullName>
    </recommendedName>
</protein>
<gene>
    <name evidence="3" type="ORF">TCAL_10091</name>
</gene>
<feature type="compositionally biased region" description="Pro residues" evidence="1">
    <location>
        <begin position="894"/>
        <end position="907"/>
    </location>
</feature>
<evidence type="ECO:0000313" key="3">
    <source>
        <dbReference type="EMBL" id="TRY74452.1"/>
    </source>
</evidence>
<feature type="region of interest" description="Disordered" evidence="1">
    <location>
        <begin position="702"/>
        <end position="735"/>
    </location>
</feature>
<dbReference type="InterPro" id="IPR001739">
    <property type="entry name" value="Methyl_CpG_DNA-bd"/>
</dbReference>
<proteinExistence type="predicted"/>
<dbReference type="EMBL" id="VCGU01000005">
    <property type="protein sequence ID" value="TRY74452.1"/>
    <property type="molecule type" value="Genomic_DNA"/>
</dbReference>
<feature type="compositionally biased region" description="Polar residues" evidence="1">
    <location>
        <begin position="1680"/>
        <end position="1690"/>
    </location>
</feature>
<feature type="region of interest" description="Disordered" evidence="1">
    <location>
        <begin position="1563"/>
        <end position="1706"/>
    </location>
</feature>
<accession>A0A553P9U1</accession>
<dbReference type="GO" id="GO:0003677">
    <property type="term" value="F:DNA binding"/>
    <property type="evidence" value="ECO:0007669"/>
    <property type="project" value="InterPro"/>
</dbReference>
<evidence type="ECO:0000313" key="4">
    <source>
        <dbReference type="Proteomes" id="UP000318571"/>
    </source>
</evidence>
<dbReference type="SMART" id="SM00391">
    <property type="entry name" value="MBD"/>
    <property type="match status" value="1"/>
</dbReference>
<feature type="compositionally biased region" description="Polar residues" evidence="1">
    <location>
        <begin position="860"/>
        <end position="879"/>
    </location>
</feature>
<feature type="domain" description="MBD" evidence="2">
    <location>
        <begin position="724"/>
        <end position="796"/>
    </location>
</feature>
<feature type="compositionally biased region" description="Basic and acidic residues" evidence="1">
    <location>
        <begin position="1019"/>
        <end position="1035"/>
    </location>
</feature>
<feature type="region of interest" description="Disordered" evidence="1">
    <location>
        <begin position="518"/>
        <end position="556"/>
    </location>
</feature>
<dbReference type="SUPFAM" id="SSF54171">
    <property type="entry name" value="DNA-binding domain"/>
    <property type="match status" value="1"/>
</dbReference>
<dbReference type="GO" id="GO:0016514">
    <property type="term" value="C:SWI/SNF complex"/>
    <property type="evidence" value="ECO:0007669"/>
    <property type="project" value="TreeGrafter"/>
</dbReference>
<dbReference type="Gene3D" id="3.30.890.10">
    <property type="entry name" value="Methyl-cpg-binding Protein 2, Chain A"/>
    <property type="match status" value="1"/>
</dbReference>
<feature type="compositionally biased region" description="Low complexity" evidence="1">
    <location>
        <begin position="1062"/>
        <end position="1075"/>
    </location>
</feature>
<dbReference type="PANTHER" id="PTHR15572">
    <property type="entry name" value="GLIOMA TUMOR SUPPRESSOR CANDIDATE REGION GENE 1"/>
    <property type="match status" value="1"/>
</dbReference>